<dbReference type="GO" id="GO:0016020">
    <property type="term" value="C:membrane"/>
    <property type="evidence" value="ECO:0007669"/>
    <property type="project" value="TreeGrafter"/>
</dbReference>
<gene>
    <name evidence="3" type="ORF">EV191_12318</name>
</gene>
<evidence type="ECO:0000313" key="3">
    <source>
        <dbReference type="EMBL" id="TCP42619.1"/>
    </source>
</evidence>
<dbReference type="InterPro" id="IPR012171">
    <property type="entry name" value="Fatty_acid_desaturase"/>
</dbReference>
<dbReference type="GO" id="GO:0006629">
    <property type="term" value="P:lipid metabolic process"/>
    <property type="evidence" value="ECO:0007669"/>
    <property type="project" value="InterPro"/>
</dbReference>
<dbReference type="EMBL" id="SLXQ01000023">
    <property type="protein sequence ID" value="TCP42619.1"/>
    <property type="molecule type" value="Genomic_DNA"/>
</dbReference>
<dbReference type="Pfam" id="PF00487">
    <property type="entry name" value="FA_desaturase"/>
    <property type="match status" value="1"/>
</dbReference>
<evidence type="ECO:0000259" key="2">
    <source>
        <dbReference type="Pfam" id="PF00487"/>
    </source>
</evidence>
<dbReference type="PANTHER" id="PTHR19353:SF84">
    <property type="entry name" value="ACYL-COA DELTA-9-DESATURASE, DESB"/>
    <property type="match status" value="1"/>
</dbReference>
<feature type="transmembrane region" description="Helical" evidence="1">
    <location>
        <begin position="245"/>
        <end position="263"/>
    </location>
</feature>
<feature type="transmembrane region" description="Helical" evidence="1">
    <location>
        <begin position="84"/>
        <end position="109"/>
    </location>
</feature>
<reference evidence="3 4" key="1">
    <citation type="submission" date="2019-03" db="EMBL/GenBank/DDBJ databases">
        <title>Genomic Encyclopedia of Type Strains, Phase IV (KMG-IV): sequencing the most valuable type-strain genomes for metagenomic binning, comparative biology and taxonomic classification.</title>
        <authorList>
            <person name="Goeker M."/>
        </authorList>
    </citation>
    <scope>NUCLEOTIDE SEQUENCE [LARGE SCALE GENOMIC DNA]</scope>
    <source>
        <strain evidence="3 4">DSM 45765</strain>
    </source>
</reference>
<keyword evidence="4" id="KW-1185">Reference proteome</keyword>
<dbReference type="GO" id="GO:0016717">
    <property type="term" value="F:oxidoreductase activity, acting on paired donors, with oxidation of a pair of donors resulting in the reduction of molecular oxygen to two molecules of water"/>
    <property type="evidence" value="ECO:0007669"/>
    <property type="project" value="TreeGrafter"/>
</dbReference>
<dbReference type="PANTHER" id="PTHR19353">
    <property type="entry name" value="FATTY ACID DESATURASE 2"/>
    <property type="match status" value="1"/>
</dbReference>
<feature type="domain" description="Fatty acid desaturase" evidence="2">
    <location>
        <begin position="96"/>
        <end position="372"/>
    </location>
</feature>
<dbReference type="AlphaFoldDB" id="A0A4R2Q2H2"/>
<proteinExistence type="predicted"/>
<keyword evidence="1" id="KW-0812">Transmembrane</keyword>
<keyword evidence="1" id="KW-0472">Membrane</keyword>
<protein>
    <submittedName>
        <fullName evidence="3">Fatty acid desaturase</fullName>
    </submittedName>
</protein>
<sequence>MSRLRRFPLIKPFSATDHDRAPQPIVGMDTVKRSPIGLEYLSYEQLDAFGAELDALRQRVLDDLGQEDADYIRRVVRVQRVSEVLGRLGIFCPFAWPVFAGGIGALALAKILENMEIGHNVMHGQYDWMNDPALDGQRYEWDFVAPSEDWRHGHNFLHHTYTNIHGLDRDIGYSTFRVDAAQPWQPRHRFNVPLALGLMLIFEFGVLLHGLERQEYRRGKISAEVFQVRRNRALKKIGRQVLKDYVAYPALALPLVPFVGWWAPLAVLSGTAVANVIRNAWAFTVIFCGHFPAEVQTYTRSDAENETRGQWYLRQLLGSANITGSRLFHVLTGNLSYQIEHHLFPDIPARRYPQIAAEVRKLIEKYQLRYNTGRLSRQVRSVLHQLATYSRRPASDAH</sequence>
<keyword evidence="1" id="KW-1133">Transmembrane helix</keyword>
<dbReference type="Proteomes" id="UP000294911">
    <property type="component" value="Unassembled WGS sequence"/>
</dbReference>
<organism evidence="3 4">
    <name type="scientific">Tamaricihabitans halophyticus</name>
    <dbReference type="NCBI Taxonomy" id="1262583"/>
    <lineage>
        <taxon>Bacteria</taxon>
        <taxon>Bacillati</taxon>
        <taxon>Actinomycetota</taxon>
        <taxon>Actinomycetes</taxon>
        <taxon>Pseudonocardiales</taxon>
        <taxon>Pseudonocardiaceae</taxon>
        <taxon>Tamaricihabitans</taxon>
    </lineage>
</organism>
<dbReference type="CDD" id="cd03506">
    <property type="entry name" value="Delta6-FADS-like"/>
    <property type="match status" value="1"/>
</dbReference>
<feature type="transmembrane region" description="Helical" evidence="1">
    <location>
        <begin position="192"/>
        <end position="211"/>
    </location>
</feature>
<accession>A0A4R2Q2H2</accession>
<name>A0A4R2Q2H2_9PSEU</name>
<comment type="caution">
    <text evidence="3">The sequence shown here is derived from an EMBL/GenBank/DDBJ whole genome shotgun (WGS) entry which is preliminary data.</text>
</comment>
<evidence type="ECO:0000256" key="1">
    <source>
        <dbReference type="SAM" id="Phobius"/>
    </source>
</evidence>
<dbReference type="InterPro" id="IPR005804">
    <property type="entry name" value="FA_desaturase_dom"/>
</dbReference>
<evidence type="ECO:0000313" key="4">
    <source>
        <dbReference type="Proteomes" id="UP000294911"/>
    </source>
</evidence>